<feature type="transmembrane region" description="Helical" evidence="1">
    <location>
        <begin position="73"/>
        <end position="94"/>
    </location>
</feature>
<keyword evidence="1" id="KW-0812">Transmembrane</keyword>
<proteinExistence type="predicted"/>
<evidence type="ECO:0000313" key="3">
    <source>
        <dbReference type="Proteomes" id="UP000799750"/>
    </source>
</evidence>
<keyword evidence="1" id="KW-0472">Membrane</keyword>
<evidence type="ECO:0000313" key="2">
    <source>
        <dbReference type="EMBL" id="KAF2498085.1"/>
    </source>
</evidence>
<name>A0A6A6R057_9PEZI</name>
<keyword evidence="1" id="KW-1133">Transmembrane helix</keyword>
<dbReference type="EMBL" id="MU004186">
    <property type="protein sequence ID" value="KAF2498085.1"/>
    <property type="molecule type" value="Genomic_DNA"/>
</dbReference>
<dbReference type="Proteomes" id="UP000799750">
    <property type="component" value="Unassembled WGS sequence"/>
</dbReference>
<accession>A0A6A6R057</accession>
<protein>
    <submittedName>
        <fullName evidence="2">Uncharacterized protein</fullName>
    </submittedName>
</protein>
<reference evidence="2" key="1">
    <citation type="journal article" date="2020" name="Stud. Mycol.">
        <title>101 Dothideomycetes genomes: a test case for predicting lifestyles and emergence of pathogens.</title>
        <authorList>
            <person name="Haridas S."/>
            <person name="Albert R."/>
            <person name="Binder M."/>
            <person name="Bloem J."/>
            <person name="Labutti K."/>
            <person name="Salamov A."/>
            <person name="Andreopoulos B."/>
            <person name="Baker S."/>
            <person name="Barry K."/>
            <person name="Bills G."/>
            <person name="Bluhm B."/>
            <person name="Cannon C."/>
            <person name="Castanera R."/>
            <person name="Culley D."/>
            <person name="Daum C."/>
            <person name="Ezra D."/>
            <person name="Gonzalez J."/>
            <person name="Henrissat B."/>
            <person name="Kuo A."/>
            <person name="Liang C."/>
            <person name="Lipzen A."/>
            <person name="Lutzoni F."/>
            <person name="Magnuson J."/>
            <person name="Mondo S."/>
            <person name="Nolan M."/>
            <person name="Ohm R."/>
            <person name="Pangilinan J."/>
            <person name="Park H.-J."/>
            <person name="Ramirez L."/>
            <person name="Alfaro M."/>
            <person name="Sun H."/>
            <person name="Tritt A."/>
            <person name="Yoshinaga Y."/>
            <person name="Zwiers L.-H."/>
            <person name="Turgeon B."/>
            <person name="Goodwin S."/>
            <person name="Spatafora J."/>
            <person name="Crous P."/>
            <person name="Grigoriev I."/>
        </authorList>
    </citation>
    <scope>NUCLEOTIDE SEQUENCE</scope>
    <source>
        <strain evidence="2">CBS 269.34</strain>
    </source>
</reference>
<keyword evidence="3" id="KW-1185">Reference proteome</keyword>
<sequence>MESFHMILSQFPIVRVHRSEQLETCIDKPIQCPVWVRQNHVLREYLMVGEGLDMVSGNIALDLELEVGLGVRLLFTAPLFAIVMSSLSLLVRLVEVST</sequence>
<organism evidence="2 3">
    <name type="scientific">Lophium mytilinum</name>
    <dbReference type="NCBI Taxonomy" id="390894"/>
    <lineage>
        <taxon>Eukaryota</taxon>
        <taxon>Fungi</taxon>
        <taxon>Dikarya</taxon>
        <taxon>Ascomycota</taxon>
        <taxon>Pezizomycotina</taxon>
        <taxon>Dothideomycetes</taxon>
        <taxon>Pleosporomycetidae</taxon>
        <taxon>Mytilinidiales</taxon>
        <taxon>Mytilinidiaceae</taxon>
        <taxon>Lophium</taxon>
    </lineage>
</organism>
<evidence type="ECO:0000256" key="1">
    <source>
        <dbReference type="SAM" id="Phobius"/>
    </source>
</evidence>
<gene>
    <name evidence="2" type="ORF">BU16DRAFT_525643</name>
</gene>
<dbReference type="AlphaFoldDB" id="A0A6A6R057"/>